<dbReference type="RefSeq" id="WP_092341596.1">
    <property type="nucleotide sequence ID" value="NZ_FNIB01000011.1"/>
</dbReference>
<keyword evidence="5" id="KW-1185">Reference proteome</keyword>
<evidence type="ECO:0000313" key="5">
    <source>
        <dbReference type="Proteomes" id="UP000298252"/>
    </source>
</evidence>
<evidence type="ECO:0000313" key="3">
    <source>
        <dbReference type="EMBL" id="TFB74253.1"/>
    </source>
</evidence>
<sequence>MGFIDDAKDALDATGKKIGRAVDDAKDRVEDKADEVKADAKVKKAEGDVKHAEAERGVTEAKNDFKATLRDDN</sequence>
<feature type="region of interest" description="Disordered" evidence="1">
    <location>
        <begin position="21"/>
        <end position="57"/>
    </location>
</feature>
<reference evidence="3 5" key="2">
    <citation type="submission" date="2019-03" db="EMBL/GenBank/DDBJ databases">
        <title>Genomics of glacier-inhabiting Cryobacterium strains.</title>
        <authorList>
            <person name="Liu Q."/>
            <person name="Xin Y.-H."/>
        </authorList>
    </citation>
    <scope>NUCLEOTIDE SEQUENCE [LARGE SCALE GENOMIC DNA]</scope>
    <source>
        <strain evidence="3 5">Hh8</strain>
    </source>
</reference>
<protein>
    <recommendedName>
        <fullName evidence="6">CsbD family protein</fullName>
    </recommendedName>
</protein>
<dbReference type="EMBL" id="FNIB01000011">
    <property type="protein sequence ID" value="SDO14861.1"/>
    <property type="molecule type" value="Genomic_DNA"/>
</dbReference>
<evidence type="ECO:0008006" key="6">
    <source>
        <dbReference type="Google" id="ProtNLM"/>
    </source>
</evidence>
<dbReference type="AlphaFoldDB" id="A0A4R8UXL7"/>
<dbReference type="Proteomes" id="UP000298252">
    <property type="component" value="Unassembled WGS sequence"/>
</dbReference>
<name>A0A4R8UXL7_9MICO</name>
<evidence type="ECO:0000313" key="4">
    <source>
        <dbReference type="Proteomes" id="UP000199639"/>
    </source>
</evidence>
<dbReference type="EMBL" id="SOFD01000036">
    <property type="protein sequence ID" value="TFB74253.1"/>
    <property type="molecule type" value="Genomic_DNA"/>
</dbReference>
<organism evidence="2 4">
    <name type="scientific">Cryobacterium flavum</name>
    <dbReference type="NCBI Taxonomy" id="1424659"/>
    <lineage>
        <taxon>Bacteria</taxon>
        <taxon>Bacillati</taxon>
        <taxon>Actinomycetota</taxon>
        <taxon>Actinomycetes</taxon>
        <taxon>Micrococcales</taxon>
        <taxon>Microbacteriaceae</taxon>
        <taxon>Cryobacterium</taxon>
    </lineage>
</organism>
<evidence type="ECO:0000256" key="1">
    <source>
        <dbReference type="SAM" id="MobiDB-lite"/>
    </source>
</evidence>
<proteinExistence type="predicted"/>
<accession>A0A4R8UXL7</accession>
<gene>
    <name evidence="3" type="ORF">E3O21_15815</name>
    <name evidence="2" type="ORF">SAMN05216368_11159</name>
</gene>
<reference evidence="2 4" key="1">
    <citation type="submission" date="2016-10" db="EMBL/GenBank/DDBJ databases">
        <authorList>
            <person name="Varghese N."/>
            <person name="Submissions S."/>
        </authorList>
    </citation>
    <scope>NUCLEOTIDE SEQUENCE [LARGE SCALE GENOMIC DNA]</scope>
    <source>
        <strain evidence="2 4">CGMCC 1.11215</strain>
    </source>
</reference>
<dbReference type="Proteomes" id="UP000199639">
    <property type="component" value="Unassembled WGS sequence"/>
</dbReference>
<evidence type="ECO:0000313" key="2">
    <source>
        <dbReference type="EMBL" id="SDO14861.1"/>
    </source>
</evidence>
<dbReference type="STRING" id="1424659.SAMN05216368_11159"/>